<evidence type="ECO:0000313" key="10">
    <source>
        <dbReference type="Proteomes" id="UP000231252"/>
    </source>
</evidence>
<dbReference type="GO" id="GO:1990904">
    <property type="term" value="C:ribonucleoprotein complex"/>
    <property type="evidence" value="ECO:0007669"/>
    <property type="project" value="UniProtKB-KW"/>
</dbReference>
<accession>A0A2H0XBN8</accession>
<dbReference type="PANTHER" id="PTHR11994">
    <property type="entry name" value="60S RIBOSOMAL PROTEIN L11-RELATED"/>
    <property type="match status" value="1"/>
</dbReference>
<evidence type="ECO:0000313" key="9">
    <source>
        <dbReference type="EMBL" id="PIS22271.1"/>
    </source>
</evidence>
<dbReference type="GO" id="GO:0019843">
    <property type="term" value="F:rRNA binding"/>
    <property type="evidence" value="ECO:0007669"/>
    <property type="project" value="UniProtKB-UniRule"/>
</dbReference>
<dbReference type="InterPro" id="IPR031310">
    <property type="entry name" value="Ribosomal_uL5_N"/>
</dbReference>
<dbReference type="Gene3D" id="3.30.1440.10">
    <property type="match status" value="1"/>
</dbReference>
<dbReference type="EMBL" id="PEYU01000065">
    <property type="protein sequence ID" value="PIS22271.1"/>
    <property type="molecule type" value="Genomic_DNA"/>
</dbReference>
<dbReference type="SUPFAM" id="SSF55282">
    <property type="entry name" value="RL5-like"/>
    <property type="match status" value="1"/>
</dbReference>
<keyword evidence="5" id="KW-0820">tRNA-binding</keyword>
<comment type="function">
    <text evidence="5">This is 1 of the proteins that bind and probably mediate the attachment of the 5S RNA into the large ribosomal subunit, where it forms part of the central protuberance. In the 70S ribosome it contacts protein S13 of the 30S subunit (bridge B1b), connecting the 2 subunits; this bridge is implicated in subunit movement. Contacts the P site tRNA; the 5S rRNA and some of its associated proteins might help stabilize positioning of ribosome-bound tRNAs.</text>
</comment>
<keyword evidence="2 5" id="KW-0689">Ribosomal protein</keyword>
<dbReference type="HAMAP" id="MF_01333_B">
    <property type="entry name" value="Ribosomal_uL5_B"/>
    <property type="match status" value="1"/>
</dbReference>
<dbReference type="Pfam" id="PF00281">
    <property type="entry name" value="Ribosomal_L5"/>
    <property type="match status" value="1"/>
</dbReference>
<keyword evidence="3 5" id="KW-0687">Ribonucleoprotein</keyword>
<protein>
    <recommendedName>
        <fullName evidence="4 5">Large ribosomal subunit protein uL5</fullName>
    </recommendedName>
</protein>
<dbReference type="GO" id="GO:0006412">
    <property type="term" value="P:translation"/>
    <property type="evidence" value="ECO:0007669"/>
    <property type="project" value="UniProtKB-UniRule"/>
</dbReference>
<dbReference type="AlphaFoldDB" id="A0A2H0XBN8"/>
<reference evidence="10" key="1">
    <citation type="submission" date="2017-09" db="EMBL/GenBank/DDBJ databases">
        <title>Depth-based differentiation of microbial function through sediment-hosted aquifers and enrichment of novel symbionts in the deep terrestrial subsurface.</title>
        <authorList>
            <person name="Probst A.J."/>
            <person name="Ladd B."/>
            <person name="Jarett J.K."/>
            <person name="Geller-Mcgrath D.E."/>
            <person name="Sieber C.M.K."/>
            <person name="Emerson J.B."/>
            <person name="Anantharaman K."/>
            <person name="Thomas B.C."/>
            <person name="Malmstrom R."/>
            <person name="Stieglmeier M."/>
            <person name="Klingl A."/>
            <person name="Woyke T."/>
            <person name="Ryan C.M."/>
            <person name="Banfield J.F."/>
        </authorList>
    </citation>
    <scope>NUCLEOTIDE SEQUENCE [LARGE SCALE GENOMIC DNA]</scope>
</reference>
<evidence type="ECO:0000256" key="3">
    <source>
        <dbReference type="ARBA" id="ARBA00023274"/>
    </source>
</evidence>
<dbReference type="Pfam" id="PF00673">
    <property type="entry name" value="Ribosomal_L5_C"/>
    <property type="match status" value="1"/>
</dbReference>
<dbReference type="GO" id="GO:0005840">
    <property type="term" value="C:ribosome"/>
    <property type="evidence" value="ECO:0007669"/>
    <property type="project" value="UniProtKB-KW"/>
</dbReference>
<comment type="subunit">
    <text evidence="5">Part of the 50S ribosomal subunit; part of the 5S rRNA/L5/L18/L25 subcomplex. Contacts the 5S rRNA and the P site tRNA. Forms a bridge to the 30S subunit in the 70S ribosome.</text>
</comment>
<sequence length="181" mass="19943">MKTRLYDLYKDKAIKELKKELGVKNVMQVPRLTKIVVNAGIGGYKDSREAVESFVAELSALTGQKPSPRKARLSEAGFKIRQGDVVGYMVTLRGSIMWAFLDKLINVVLPRARGFWGMGTDSFDGNGNYSAGIREHTVFPEVNPNAVKGIRSMQITIGTTAKDDSTAQALLKSLGFPFKKD</sequence>
<dbReference type="InterPro" id="IPR031309">
    <property type="entry name" value="Ribosomal_uL5_C"/>
</dbReference>
<dbReference type="InterPro" id="IPR002132">
    <property type="entry name" value="Ribosomal_uL5"/>
</dbReference>
<dbReference type="PIRSF" id="PIRSF002161">
    <property type="entry name" value="Ribosomal_L5"/>
    <property type="match status" value="1"/>
</dbReference>
<proteinExistence type="inferred from homology"/>
<comment type="similarity">
    <text evidence="1 5 6">Belongs to the universal ribosomal protein uL5 family.</text>
</comment>
<dbReference type="InterPro" id="IPR020930">
    <property type="entry name" value="Ribosomal_uL5_bac-type"/>
</dbReference>
<dbReference type="InterPro" id="IPR022803">
    <property type="entry name" value="Ribosomal_uL5_dom_sf"/>
</dbReference>
<comment type="caution">
    <text evidence="9">The sequence shown here is derived from an EMBL/GenBank/DDBJ whole genome shotgun (WGS) entry which is preliminary data.</text>
</comment>
<feature type="domain" description="Large ribosomal subunit protein uL5 N-terminal" evidence="7">
    <location>
        <begin position="25"/>
        <end position="81"/>
    </location>
</feature>
<evidence type="ECO:0000256" key="6">
    <source>
        <dbReference type="RuleBase" id="RU003930"/>
    </source>
</evidence>
<gene>
    <name evidence="5" type="primary">rplE</name>
    <name evidence="9" type="ORF">COT50_02895</name>
</gene>
<evidence type="ECO:0000256" key="1">
    <source>
        <dbReference type="ARBA" id="ARBA00008553"/>
    </source>
</evidence>
<dbReference type="GO" id="GO:0003735">
    <property type="term" value="F:structural constituent of ribosome"/>
    <property type="evidence" value="ECO:0007669"/>
    <property type="project" value="InterPro"/>
</dbReference>
<dbReference type="Proteomes" id="UP000231252">
    <property type="component" value="Unassembled WGS sequence"/>
</dbReference>
<evidence type="ECO:0000256" key="2">
    <source>
        <dbReference type="ARBA" id="ARBA00022980"/>
    </source>
</evidence>
<dbReference type="GO" id="GO:0000049">
    <property type="term" value="F:tRNA binding"/>
    <property type="evidence" value="ECO:0007669"/>
    <property type="project" value="UniProtKB-UniRule"/>
</dbReference>
<feature type="domain" description="Large ribosomal subunit protein uL5 C-terminal" evidence="8">
    <location>
        <begin position="86"/>
        <end position="178"/>
    </location>
</feature>
<evidence type="ECO:0000259" key="8">
    <source>
        <dbReference type="Pfam" id="PF00673"/>
    </source>
</evidence>
<evidence type="ECO:0000256" key="5">
    <source>
        <dbReference type="HAMAP-Rule" id="MF_01333"/>
    </source>
</evidence>
<keyword evidence="5" id="KW-0699">rRNA-binding</keyword>
<dbReference type="FunFam" id="3.30.1440.10:FF:000001">
    <property type="entry name" value="50S ribosomal protein L5"/>
    <property type="match status" value="1"/>
</dbReference>
<dbReference type="NCBIfam" id="NF000585">
    <property type="entry name" value="PRK00010.1"/>
    <property type="match status" value="1"/>
</dbReference>
<keyword evidence="5" id="KW-0694">RNA-binding</keyword>
<name>A0A2H0XBN8_UNCKA</name>
<evidence type="ECO:0000256" key="4">
    <source>
        <dbReference type="ARBA" id="ARBA00035245"/>
    </source>
</evidence>
<organism evidence="9 10">
    <name type="scientific">candidate division WWE3 bacterium CG08_land_8_20_14_0_20_41_10</name>
    <dbReference type="NCBI Taxonomy" id="1975085"/>
    <lineage>
        <taxon>Bacteria</taxon>
        <taxon>Katanobacteria</taxon>
    </lineage>
</organism>
<evidence type="ECO:0000259" key="7">
    <source>
        <dbReference type="Pfam" id="PF00281"/>
    </source>
</evidence>